<keyword evidence="1" id="KW-1133">Transmembrane helix</keyword>
<feature type="transmembrane region" description="Helical" evidence="1">
    <location>
        <begin position="66"/>
        <end position="87"/>
    </location>
</feature>
<dbReference type="Proteomes" id="UP000198951">
    <property type="component" value="Unassembled WGS sequence"/>
</dbReference>
<protein>
    <submittedName>
        <fullName evidence="2">Uncharacterized membrane protein YsdA, DUF1294 family</fullName>
    </submittedName>
</protein>
<dbReference type="EMBL" id="FNRD01000002">
    <property type="protein sequence ID" value="SEA19790.1"/>
    <property type="molecule type" value="Genomic_DNA"/>
</dbReference>
<dbReference type="InterPro" id="IPR012156">
    <property type="entry name" value="Cold_shock_CspA"/>
</dbReference>
<gene>
    <name evidence="2" type="ORF">SAMN05443667_102292</name>
</gene>
<accession>A0A1H3Z807</accession>
<reference evidence="3" key="1">
    <citation type="submission" date="2016-10" db="EMBL/GenBank/DDBJ databases">
        <authorList>
            <person name="Varghese N."/>
            <person name="Submissions S."/>
        </authorList>
    </citation>
    <scope>NUCLEOTIDE SEQUENCE [LARGE SCALE GENOMIC DNA]</scope>
    <source>
        <strain evidence="3">DSM 22376</strain>
    </source>
</reference>
<dbReference type="AlphaFoldDB" id="A0A1H3Z807"/>
<keyword evidence="3" id="KW-1185">Reference proteome</keyword>
<keyword evidence="1" id="KW-0472">Membrane</keyword>
<dbReference type="InterPro" id="IPR010718">
    <property type="entry name" value="DUF1294"/>
</dbReference>
<keyword evidence="1" id="KW-0812">Transmembrane</keyword>
<evidence type="ECO:0000313" key="2">
    <source>
        <dbReference type="EMBL" id="SEA19790.1"/>
    </source>
</evidence>
<feature type="transmembrane region" description="Helical" evidence="1">
    <location>
        <begin position="39"/>
        <end position="57"/>
    </location>
</feature>
<dbReference type="Pfam" id="PF06961">
    <property type="entry name" value="DUF1294"/>
    <property type="match status" value="1"/>
</dbReference>
<evidence type="ECO:0000313" key="3">
    <source>
        <dbReference type="Proteomes" id="UP000198951"/>
    </source>
</evidence>
<dbReference type="OrthoDB" id="1080927at2"/>
<dbReference type="GO" id="GO:0003676">
    <property type="term" value="F:nucleic acid binding"/>
    <property type="evidence" value="ECO:0007669"/>
    <property type="project" value="InterPro"/>
</dbReference>
<dbReference type="PIRSF" id="PIRSF002599">
    <property type="entry name" value="Cold_shock_A"/>
    <property type="match status" value="1"/>
</dbReference>
<organism evidence="2 3">
    <name type="scientific">Flavobacterium gillisiae</name>
    <dbReference type="NCBI Taxonomy" id="150146"/>
    <lineage>
        <taxon>Bacteria</taxon>
        <taxon>Pseudomonadati</taxon>
        <taxon>Bacteroidota</taxon>
        <taxon>Flavobacteriia</taxon>
        <taxon>Flavobacteriales</taxon>
        <taxon>Flavobacteriaceae</taxon>
        <taxon>Flavobacterium</taxon>
    </lineage>
</organism>
<name>A0A1H3Z807_9FLAO</name>
<dbReference type="RefSeq" id="WP_091085594.1">
    <property type="nucleotide sequence ID" value="NZ_FNRD01000002.1"/>
</dbReference>
<proteinExistence type="predicted"/>
<sequence>MIILFYCFLIINTLGFLVTAYDKYLAKAQKRRIPEKTLLSFVAFGGTVGAGIAMLLFRHKTSKRTYLLKFWVIVVIQIVLLYAYYYFGLKSK</sequence>
<evidence type="ECO:0000256" key="1">
    <source>
        <dbReference type="SAM" id="Phobius"/>
    </source>
</evidence>